<gene>
    <name evidence="11" type="primary">LOC101862315</name>
</gene>
<keyword evidence="5 8" id="KW-0472">Membrane</keyword>
<keyword evidence="7" id="KW-0807">Transducer</keyword>
<evidence type="ECO:0000256" key="7">
    <source>
        <dbReference type="ARBA" id="ARBA00023224"/>
    </source>
</evidence>
<dbReference type="InterPro" id="IPR019427">
    <property type="entry name" value="7TM_GPCR_serpentine_rcpt_Srw"/>
</dbReference>
<dbReference type="PANTHER" id="PTHR24243">
    <property type="entry name" value="G-PROTEIN COUPLED RECEPTOR"/>
    <property type="match status" value="1"/>
</dbReference>
<keyword evidence="2 8" id="KW-0812">Transmembrane</keyword>
<dbReference type="Gene3D" id="1.20.1070.10">
    <property type="entry name" value="Rhodopsin 7-helix transmembrane proteins"/>
    <property type="match status" value="1"/>
</dbReference>
<keyword evidence="4" id="KW-0297">G-protein coupled receptor</keyword>
<evidence type="ECO:0000259" key="9">
    <source>
        <dbReference type="PROSITE" id="PS50262"/>
    </source>
</evidence>
<feature type="transmembrane region" description="Helical" evidence="8">
    <location>
        <begin position="202"/>
        <end position="227"/>
    </location>
</feature>
<evidence type="ECO:0000256" key="8">
    <source>
        <dbReference type="SAM" id="Phobius"/>
    </source>
</evidence>
<dbReference type="GeneID" id="101862315"/>
<evidence type="ECO:0000256" key="1">
    <source>
        <dbReference type="ARBA" id="ARBA00004141"/>
    </source>
</evidence>
<dbReference type="RefSeq" id="XP_005111766.1">
    <property type="nucleotide sequence ID" value="XM_005111709.1"/>
</dbReference>
<feature type="transmembrane region" description="Helical" evidence="8">
    <location>
        <begin position="257"/>
        <end position="278"/>
    </location>
</feature>
<evidence type="ECO:0000256" key="2">
    <source>
        <dbReference type="ARBA" id="ARBA00022692"/>
    </source>
</evidence>
<evidence type="ECO:0000313" key="10">
    <source>
        <dbReference type="Proteomes" id="UP000694888"/>
    </source>
</evidence>
<organism evidence="10 11">
    <name type="scientific">Aplysia californica</name>
    <name type="common">California sea hare</name>
    <dbReference type="NCBI Taxonomy" id="6500"/>
    <lineage>
        <taxon>Eukaryota</taxon>
        <taxon>Metazoa</taxon>
        <taxon>Spiralia</taxon>
        <taxon>Lophotrochozoa</taxon>
        <taxon>Mollusca</taxon>
        <taxon>Gastropoda</taxon>
        <taxon>Heterobranchia</taxon>
        <taxon>Euthyneura</taxon>
        <taxon>Tectipleura</taxon>
        <taxon>Aplysiida</taxon>
        <taxon>Aplysioidea</taxon>
        <taxon>Aplysiidae</taxon>
        <taxon>Aplysia</taxon>
    </lineage>
</organism>
<dbReference type="Proteomes" id="UP000694888">
    <property type="component" value="Unplaced"/>
</dbReference>
<keyword evidence="3 8" id="KW-1133">Transmembrane helix</keyword>
<name>A0ABM0K918_APLCA</name>
<evidence type="ECO:0000256" key="3">
    <source>
        <dbReference type="ARBA" id="ARBA00022989"/>
    </source>
</evidence>
<feature type="transmembrane region" description="Helical" evidence="8">
    <location>
        <begin position="150"/>
        <end position="169"/>
    </location>
</feature>
<reference evidence="11" key="1">
    <citation type="submission" date="2025-08" db="UniProtKB">
        <authorList>
            <consortium name="RefSeq"/>
        </authorList>
    </citation>
    <scope>IDENTIFICATION</scope>
</reference>
<dbReference type="PANTHER" id="PTHR24243:SF230">
    <property type="entry name" value="G-PROTEIN COUPLED RECEPTORS FAMILY 1 PROFILE DOMAIN-CONTAINING PROTEIN"/>
    <property type="match status" value="1"/>
</dbReference>
<evidence type="ECO:0000256" key="4">
    <source>
        <dbReference type="ARBA" id="ARBA00023040"/>
    </source>
</evidence>
<feature type="domain" description="G-protein coupled receptors family 1 profile" evidence="9">
    <location>
        <begin position="44"/>
        <end position="316"/>
    </location>
</feature>
<keyword evidence="10" id="KW-1185">Reference proteome</keyword>
<keyword evidence="6 11" id="KW-0675">Receptor</keyword>
<dbReference type="PRINTS" id="PR00237">
    <property type="entry name" value="GPCRRHODOPSN"/>
</dbReference>
<evidence type="ECO:0000256" key="5">
    <source>
        <dbReference type="ARBA" id="ARBA00023136"/>
    </source>
</evidence>
<accession>A0ABM0K918</accession>
<evidence type="ECO:0000313" key="11">
    <source>
        <dbReference type="RefSeq" id="XP_005111766.1"/>
    </source>
</evidence>
<feature type="transmembrane region" description="Helical" evidence="8">
    <location>
        <begin position="118"/>
        <end position="138"/>
    </location>
</feature>
<feature type="transmembrane region" description="Helical" evidence="8">
    <location>
        <begin position="31"/>
        <end position="53"/>
    </location>
</feature>
<comment type="subcellular location">
    <subcellularLocation>
        <location evidence="1">Membrane</location>
        <topology evidence="1">Multi-pass membrane protein</topology>
    </subcellularLocation>
</comment>
<dbReference type="InterPro" id="IPR000276">
    <property type="entry name" value="GPCR_Rhodpsn"/>
</dbReference>
<feature type="transmembrane region" description="Helical" evidence="8">
    <location>
        <begin position="298"/>
        <end position="317"/>
    </location>
</feature>
<feature type="transmembrane region" description="Helical" evidence="8">
    <location>
        <begin position="65"/>
        <end position="89"/>
    </location>
</feature>
<proteinExistence type="predicted"/>
<dbReference type="SUPFAM" id="SSF81321">
    <property type="entry name" value="Family A G protein-coupled receptor-like"/>
    <property type="match status" value="1"/>
</dbReference>
<sequence>MNSSIETSGPSPDGKIIDDQTTNVLLLLNIVSIYAIVCSFGVCTNVINLVVFVKQGLRDTVNMTLFGLAIADMGSLLALLLMSLCYNPVFLYSDIVPFKANEVSYLLSGMPRVCFTRIISWCTAFISFERCICVLFPLKVRTLITPTRTKWVLITIYVTMAASLIPVYYTTRMDWKFYPGRNKTLLGLVFIKNREMIDRLTFGLGSFIAVCSFLCVSVCTLVLIVGLKKKSKWRQQSTMAGKSEGASERDKRIGKMVAIISSIFIITFLPINAIQIGMSLEPEFGKGKRYTNIFHVSWSFAYIFEAISSTVNIFIYLKMSSKYKETFYQVFPFFVKSKENEQKTEDRE</sequence>
<dbReference type="InterPro" id="IPR017452">
    <property type="entry name" value="GPCR_Rhodpsn_7TM"/>
</dbReference>
<dbReference type="Pfam" id="PF10324">
    <property type="entry name" value="7TM_GPCR_Srw"/>
    <property type="match status" value="1"/>
</dbReference>
<protein>
    <submittedName>
        <fullName evidence="11">Probable G-protein coupled receptor B0563.6</fullName>
    </submittedName>
</protein>
<evidence type="ECO:0000256" key="6">
    <source>
        <dbReference type="ARBA" id="ARBA00023170"/>
    </source>
</evidence>
<dbReference type="PROSITE" id="PS50262">
    <property type="entry name" value="G_PROTEIN_RECEP_F1_2"/>
    <property type="match status" value="1"/>
</dbReference>